<reference evidence="1" key="1">
    <citation type="submission" date="2021-02" db="EMBL/GenBank/DDBJ databases">
        <authorList>
            <person name="Nowell W R."/>
        </authorList>
    </citation>
    <scope>NUCLEOTIDE SEQUENCE</scope>
</reference>
<comment type="caution">
    <text evidence="1">The sequence shown here is derived from an EMBL/GenBank/DDBJ whole genome shotgun (WGS) entry which is preliminary data.</text>
</comment>
<sequence length="12" mass="1549">MEVNNQYQHRTE</sequence>
<protein>
    <submittedName>
        <fullName evidence="1">Uncharacterized protein</fullName>
    </submittedName>
</protein>
<evidence type="ECO:0000313" key="1">
    <source>
        <dbReference type="EMBL" id="CAF4249994.1"/>
    </source>
</evidence>
<keyword evidence="2" id="KW-1185">Reference proteome</keyword>
<evidence type="ECO:0000313" key="2">
    <source>
        <dbReference type="Proteomes" id="UP000663866"/>
    </source>
</evidence>
<organism evidence="1 2">
    <name type="scientific">Rotaria magnacalcarata</name>
    <dbReference type="NCBI Taxonomy" id="392030"/>
    <lineage>
        <taxon>Eukaryota</taxon>
        <taxon>Metazoa</taxon>
        <taxon>Spiralia</taxon>
        <taxon>Gnathifera</taxon>
        <taxon>Rotifera</taxon>
        <taxon>Eurotatoria</taxon>
        <taxon>Bdelloidea</taxon>
        <taxon>Philodinida</taxon>
        <taxon>Philodinidae</taxon>
        <taxon>Rotaria</taxon>
    </lineage>
</organism>
<gene>
    <name evidence="1" type="ORF">OVN521_LOCUS28968</name>
</gene>
<name>A0A820ERA0_9BILA</name>
<dbReference type="Proteomes" id="UP000663866">
    <property type="component" value="Unassembled WGS sequence"/>
</dbReference>
<dbReference type="EMBL" id="CAJOBG010008703">
    <property type="protein sequence ID" value="CAF4249994.1"/>
    <property type="molecule type" value="Genomic_DNA"/>
</dbReference>
<proteinExistence type="predicted"/>
<feature type="non-terminal residue" evidence="1">
    <location>
        <position position="1"/>
    </location>
</feature>
<accession>A0A820ERA0</accession>